<feature type="transmembrane region" description="Helical" evidence="5">
    <location>
        <begin position="161"/>
        <end position="179"/>
    </location>
</feature>
<dbReference type="GO" id="GO:0005886">
    <property type="term" value="C:plasma membrane"/>
    <property type="evidence" value="ECO:0007669"/>
    <property type="project" value="UniProtKB-SubCell"/>
</dbReference>
<proteinExistence type="predicted"/>
<dbReference type="EMBL" id="CP034593">
    <property type="protein sequence ID" value="AZQ78083.1"/>
    <property type="molecule type" value="Genomic_DNA"/>
</dbReference>
<keyword evidence="4 5" id="KW-0472">Membrane</keyword>
<accession>A0A3S9Q0B7</accession>
<evidence type="ECO:0000256" key="2">
    <source>
        <dbReference type="ARBA" id="ARBA00022692"/>
    </source>
</evidence>
<dbReference type="GO" id="GO:0022857">
    <property type="term" value="F:transmembrane transporter activity"/>
    <property type="evidence" value="ECO:0007669"/>
    <property type="project" value="InterPro"/>
</dbReference>
<dbReference type="PANTHER" id="PTHR23514:SF13">
    <property type="entry name" value="INNER MEMBRANE PROTEIN YBJJ"/>
    <property type="match status" value="1"/>
</dbReference>
<feature type="domain" description="Major facilitator superfamily (MFS) profile" evidence="6">
    <location>
        <begin position="210"/>
        <end position="406"/>
    </location>
</feature>
<dbReference type="AlphaFoldDB" id="A0A3S9Q0B7"/>
<evidence type="ECO:0000259" key="6">
    <source>
        <dbReference type="PROSITE" id="PS50850"/>
    </source>
</evidence>
<sequence length="406" mass="42103">MTEIRRARIAVAAMFFTNGVLFANILPRYPEIKDMFELSNSAYGFTIALFPVGAIAAGLASATLVRRFGSARVATTGMILTSIALVLAGSSPSVALFGIMLFLAGGLDAISDVGQNAHAMVVQQAYGRSIINSFHAIWSIGAVTGGGMSALAIALDLPLPLHLGIVAVIFSVVCLFAQANSLPGRDPVADEEHVADSEEMKASIGVAKPRVVWMLAALVLISIAGSIIEEIGNSWAALYMTDFLNTPEAIAAFGYISLVGGQFIGRILGDRQVDCWGNRRVAFVGGLVGAVGAGLALAFPSVPGTLIGFAAAGYGCATIVPSAFDRADKLPGLQEGTGITMISWLMRLGFLGTPPLIGFIADSTSIRTGLILLPIAGLLIALLSVVLPTKEKDSAKSPKPANRSGS</sequence>
<organism evidence="7 8">
    <name type="scientific">Flaviflexus ciconiae</name>
    <dbReference type="NCBI Taxonomy" id="2496867"/>
    <lineage>
        <taxon>Bacteria</taxon>
        <taxon>Bacillati</taxon>
        <taxon>Actinomycetota</taxon>
        <taxon>Actinomycetes</taxon>
        <taxon>Actinomycetales</taxon>
        <taxon>Actinomycetaceae</taxon>
        <taxon>Flaviflexus</taxon>
    </lineage>
</organism>
<dbReference type="Gene3D" id="1.20.1250.20">
    <property type="entry name" value="MFS general substrate transporter like domains"/>
    <property type="match status" value="2"/>
</dbReference>
<feature type="transmembrane region" description="Helical" evidence="5">
    <location>
        <begin position="7"/>
        <end position="26"/>
    </location>
</feature>
<keyword evidence="8" id="KW-1185">Reference proteome</keyword>
<dbReference type="OrthoDB" id="151222at2"/>
<protein>
    <submittedName>
        <fullName evidence="7">MFS transporter</fullName>
    </submittedName>
</protein>
<feature type="transmembrane region" description="Helical" evidence="5">
    <location>
        <begin position="281"/>
        <end position="299"/>
    </location>
</feature>
<feature type="transmembrane region" description="Helical" evidence="5">
    <location>
        <begin position="71"/>
        <end position="88"/>
    </location>
</feature>
<feature type="transmembrane region" description="Helical" evidence="5">
    <location>
        <begin position="344"/>
        <end position="361"/>
    </location>
</feature>
<feature type="transmembrane region" description="Helical" evidence="5">
    <location>
        <begin position="211"/>
        <end position="229"/>
    </location>
</feature>
<keyword evidence="2 5" id="KW-0812">Transmembrane</keyword>
<dbReference type="InterPro" id="IPR020846">
    <property type="entry name" value="MFS_dom"/>
</dbReference>
<dbReference type="PANTHER" id="PTHR23514">
    <property type="entry name" value="BYPASS OF STOP CODON PROTEIN 6"/>
    <property type="match status" value="1"/>
</dbReference>
<dbReference type="InterPro" id="IPR036259">
    <property type="entry name" value="MFS_trans_sf"/>
</dbReference>
<feature type="transmembrane region" description="Helical" evidence="5">
    <location>
        <begin position="94"/>
        <end position="113"/>
    </location>
</feature>
<feature type="transmembrane region" description="Helical" evidence="5">
    <location>
        <begin position="305"/>
        <end position="324"/>
    </location>
</feature>
<dbReference type="Proteomes" id="UP000280344">
    <property type="component" value="Chromosome"/>
</dbReference>
<feature type="transmembrane region" description="Helical" evidence="5">
    <location>
        <begin position="42"/>
        <end position="64"/>
    </location>
</feature>
<dbReference type="SUPFAM" id="SSF103473">
    <property type="entry name" value="MFS general substrate transporter"/>
    <property type="match status" value="1"/>
</dbReference>
<reference evidence="7 8" key="1">
    <citation type="submission" date="2018-12" db="EMBL/GenBank/DDBJ databases">
        <title>Complete genome sequence of Flaviflexus sp. H23T48.</title>
        <authorList>
            <person name="Bae J.-W."/>
            <person name="Lee J.-Y."/>
        </authorList>
    </citation>
    <scope>NUCLEOTIDE SEQUENCE [LARGE SCALE GENOMIC DNA]</scope>
    <source>
        <strain evidence="7 8">H23T48</strain>
    </source>
</reference>
<dbReference type="KEGG" id="flh:EJ997_00475"/>
<dbReference type="CDD" id="cd17393">
    <property type="entry name" value="MFS_MosC_like"/>
    <property type="match status" value="1"/>
</dbReference>
<keyword evidence="3 5" id="KW-1133">Transmembrane helix</keyword>
<feature type="transmembrane region" description="Helical" evidence="5">
    <location>
        <begin position="367"/>
        <end position="387"/>
    </location>
</feature>
<evidence type="ECO:0000313" key="8">
    <source>
        <dbReference type="Proteomes" id="UP000280344"/>
    </source>
</evidence>
<comment type="subcellular location">
    <subcellularLocation>
        <location evidence="1">Cell membrane</location>
        <topology evidence="1">Multi-pass membrane protein</topology>
    </subcellularLocation>
</comment>
<dbReference type="InterPro" id="IPR011701">
    <property type="entry name" value="MFS"/>
</dbReference>
<name>A0A3S9Q0B7_9ACTO</name>
<evidence type="ECO:0000256" key="3">
    <source>
        <dbReference type="ARBA" id="ARBA00022989"/>
    </source>
</evidence>
<dbReference type="InterPro" id="IPR051788">
    <property type="entry name" value="MFS_Transporter"/>
</dbReference>
<evidence type="ECO:0000256" key="5">
    <source>
        <dbReference type="SAM" id="Phobius"/>
    </source>
</evidence>
<feature type="transmembrane region" description="Helical" evidence="5">
    <location>
        <begin position="134"/>
        <end position="155"/>
    </location>
</feature>
<gene>
    <name evidence="7" type="ORF">EJ997_00475</name>
</gene>
<dbReference type="Pfam" id="PF07690">
    <property type="entry name" value="MFS_1"/>
    <property type="match status" value="1"/>
</dbReference>
<feature type="transmembrane region" description="Helical" evidence="5">
    <location>
        <begin position="249"/>
        <end position="269"/>
    </location>
</feature>
<evidence type="ECO:0000256" key="4">
    <source>
        <dbReference type="ARBA" id="ARBA00023136"/>
    </source>
</evidence>
<evidence type="ECO:0000256" key="1">
    <source>
        <dbReference type="ARBA" id="ARBA00004651"/>
    </source>
</evidence>
<evidence type="ECO:0000313" key="7">
    <source>
        <dbReference type="EMBL" id="AZQ78083.1"/>
    </source>
</evidence>
<dbReference type="PROSITE" id="PS50850">
    <property type="entry name" value="MFS"/>
    <property type="match status" value="1"/>
</dbReference>